<dbReference type="InterPro" id="IPR040168">
    <property type="entry name" value="Not2/3/5"/>
</dbReference>
<dbReference type="Gene3D" id="2.30.30.1020">
    <property type="entry name" value="CCR4-NOT complex subunit 2/3/5, C-terminal domain"/>
    <property type="match status" value="1"/>
</dbReference>
<evidence type="ECO:0000313" key="5">
    <source>
        <dbReference type="EMBL" id="CAF5201045.1"/>
    </source>
</evidence>
<dbReference type="GO" id="GO:0006355">
    <property type="term" value="P:regulation of DNA-templated transcription"/>
    <property type="evidence" value="ECO:0007669"/>
    <property type="project" value="InterPro"/>
</dbReference>
<comment type="caution">
    <text evidence="5">The sequence shown here is derived from an EMBL/GenBank/DDBJ whole genome shotgun (WGS) entry which is preliminary data.</text>
</comment>
<dbReference type="GO" id="GO:0030015">
    <property type="term" value="C:CCR4-NOT core complex"/>
    <property type="evidence" value="ECO:0007669"/>
    <property type="project" value="InterPro"/>
</dbReference>
<name>A0A8S3IJU9_9BILA</name>
<dbReference type="GO" id="GO:2000036">
    <property type="term" value="P:regulation of stem cell population maintenance"/>
    <property type="evidence" value="ECO:0007669"/>
    <property type="project" value="UniProtKB-ARBA"/>
</dbReference>
<comment type="similarity">
    <text evidence="1">Belongs to the CNOT2/3/5 family.</text>
</comment>
<dbReference type="Proteomes" id="UP000676336">
    <property type="component" value="Unassembled WGS sequence"/>
</dbReference>
<sequence>SQMIPYYPQIPPTGCDTPEFYYRLAPDTLFFVFYYMEGSRAQYLAAKALKRQSWRFHTKHMMWFQRHEEPKTITDDYEQGTYIFFDYERWQTRKRDNFIFEYKFLEDREF</sequence>
<gene>
    <name evidence="5" type="ORF">SMN809_LOCUS75504</name>
</gene>
<protein>
    <recommendedName>
        <fullName evidence="4">NOT2/NOT3/NOT5 C-terminal domain-containing protein</fullName>
    </recommendedName>
</protein>
<evidence type="ECO:0000313" key="6">
    <source>
        <dbReference type="Proteomes" id="UP000676336"/>
    </source>
</evidence>
<feature type="domain" description="NOT2/NOT3/NOT5 C-terminal" evidence="4">
    <location>
        <begin position="6"/>
        <end position="105"/>
    </location>
</feature>
<evidence type="ECO:0000256" key="3">
    <source>
        <dbReference type="ARBA" id="ARBA00023163"/>
    </source>
</evidence>
<dbReference type="InterPro" id="IPR038635">
    <property type="entry name" value="CCR4-NOT_su2/3/5_C_sf"/>
</dbReference>
<evidence type="ECO:0000259" key="4">
    <source>
        <dbReference type="Pfam" id="PF04153"/>
    </source>
</evidence>
<reference evidence="5" key="1">
    <citation type="submission" date="2021-02" db="EMBL/GenBank/DDBJ databases">
        <authorList>
            <person name="Nowell W R."/>
        </authorList>
    </citation>
    <scope>NUCLEOTIDE SEQUENCE</scope>
</reference>
<dbReference type="EMBL" id="CAJOBI010332633">
    <property type="protein sequence ID" value="CAF5201045.1"/>
    <property type="molecule type" value="Genomic_DNA"/>
</dbReference>
<proteinExistence type="inferred from homology"/>
<dbReference type="PANTHER" id="PTHR23326">
    <property type="entry name" value="CCR4 NOT-RELATED"/>
    <property type="match status" value="1"/>
</dbReference>
<evidence type="ECO:0000256" key="2">
    <source>
        <dbReference type="ARBA" id="ARBA00023015"/>
    </source>
</evidence>
<dbReference type="AlphaFoldDB" id="A0A8S3IJU9"/>
<accession>A0A8S3IJU9</accession>
<evidence type="ECO:0000256" key="1">
    <source>
        <dbReference type="ARBA" id="ARBA00007682"/>
    </source>
</evidence>
<feature type="non-terminal residue" evidence="5">
    <location>
        <position position="1"/>
    </location>
</feature>
<dbReference type="Pfam" id="PF04153">
    <property type="entry name" value="NOT2_3_5_C"/>
    <property type="match status" value="1"/>
</dbReference>
<organism evidence="5 6">
    <name type="scientific">Rotaria magnacalcarata</name>
    <dbReference type="NCBI Taxonomy" id="392030"/>
    <lineage>
        <taxon>Eukaryota</taxon>
        <taxon>Metazoa</taxon>
        <taxon>Spiralia</taxon>
        <taxon>Gnathifera</taxon>
        <taxon>Rotifera</taxon>
        <taxon>Eurotatoria</taxon>
        <taxon>Bdelloidea</taxon>
        <taxon>Philodinida</taxon>
        <taxon>Philodinidae</taxon>
        <taxon>Rotaria</taxon>
    </lineage>
</organism>
<keyword evidence="3" id="KW-0804">Transcription</keyword>
<dbReference type="InterPro" id="IPR007282">
    <property type="entry name" value="NOT2/3/5_C"/>
</dbReference>
<keyword evidence="2" id="KW-0805">Transcription regulation</keyword>